<dbReference type="Proteomes" id="UP000094527">
    <property type="component" value="Unassembled WGS sequence"/>
</dbReference>
<protein>
    <recommendedName>
        <fullName evidence="3">F-box domain-containing protein</fullName>
    </recommendedName>
</protein>
<evidence type="ECO:0008006" key="3">
    <source>
        <dbReference type="Google" id="ProtNLM"/>
    </source>
</evidence>
<dbReference type="InterPro" id="IPR032675">
    <property type="entry name" value="LRR_dom_sf"/>
</dbReference>
<dbReference type="AlphaFoldDB" id="A0A1D2M420"/>
<reference evidence="1 2" key="1">
    <citation type="journal article" date="2016" name="Genome Biol. Evol.">
        <title>Gene Family Evolution Reflects Adaptation to Soil Environmental Stressors in the Genome of the Collembolan Orchesella cincta.</title>
        <authorList>
            <person name="Faddeeva-Vakhrusheva A."/>
            <person name="Derks M.F."/>
            <person name="Anvar S.Y."/>
            <person name="Agamennone V."/>
            <person name="Suring W."/>
            <person name="Smit S."/>
            <person name="van Straalen N.M."/>
            <person name="Roelofs D."/>
        </authorList>
    </citation>
    <scope>NUCLEOTIDE SEQUENCE [LARGE SCALE GENOMIC DNA]</scope>
    <source>
        <tissue evidence="1">Mixed pool</tissue>
    </source>
</reference>
<accession>A0A1D2M420</accession>
<evidence type="ECO:0000313" key="1">
    <source>
        <dbReference type="EMBL" id="ODM87728.1"/>
    </source>
</evidence>
<name>A0A1D2M420_ORCCI</name>
<organism evidence="1 2">
    <name type="scientific">Orchesella cincta</name>
    <name type="common">Springtail</name>
    <name type="synonym">Podura cincta</name>
    <dbReference type="NCBI Taxonomy" id="48709"/>
    <lineage>
        <taxon>Eukaryota</taxon>
        <taxon>Metazoa</taxon>
        <taxon>Ecdysozoa</taxon>
        <taxon>Arthropoda</taxon>
        <taxon>Hexapoda</taxon>
        <taxon>Collembola</taxon>
        <taxon>Entomobryomorpha</taxon>
        <taxon>Entomobryoidea</taxon>
        <taxon>Orchesellidae</taxon>
        <taxon>Orchesellinae</taxon>
        <taxon>Orchesella</taxon>
    </lineage>
</organism>
<proteinExistence type="predicted"/>
<comment type="caution">
    <text evidence="1">The sequence shown here is derived from an EMBL/GenBank/DDBJ whole genome shotgun (WGS) entry which is preliminary data.</text>
</comment>
<sequence>MRTRSGRSEHVTGEGLGSVQNPMFNNATLVNLFGIIPFSCNEFKNYRLVCRQWLKISLPRWRQNACLTIRDRRFHQEDLRLNILSCVNMISMPGDPFKLLGKYHFRKYNLKLARNMTFAEESLHGNQIFHFWNILGPLMTHITIVDSKIFFKAHIRSILLEMTPNLEFLAYQNNPIVEESVVPLPLTMNEWRGVTVPIWSDLCIPAASEIQNKLTHLEIRLKSDFPMTWVYYLARVPNIKVLKLEEFMDCYRTGSLYEELQLFFKSIICIREECNPECMKNIQHLNLLNASIRPLALFPASLIPILCELAFPLSTLALDIGHDQSEDGLKNILQLYPKTLEKLVMFKLGWGIYANPFETTFPFGVDLPLLTELQLIGPIFKNLHFLINTPNLKVLVILDGVNEIEPRVLHSYVDFSLPRLKDKHFTDRDCNPVHPVIASTDFQGVELKNLVLPNMVQFIVGQELCSGEQVEQLGKLMPYLKRVRLGLDNSGFRKVCQIWKQLEHLDIQPFNVSEEGFLGTVDGKMYSQPNLTDFKYLTFFRMGRHSQTPSEAGLSNNSVFYGLFATKCLKEVFYAVYPKGSSKAFSEVSSTIITLAVWQYSIPNL</sequence>
<dbReference type="Gene3D" id="3.80.10.10">
    <property type="entry name" value="Ribonuclease Inhibitor"/>
    <property type="match status" value="1"/>
</dbReference>
<dbReference type="EMBL" id="LJIJ01004791">
    <property type="protein sequence ID" value="ODM87728.1"/>
    <property type="molecule type" value="Genomic_DNA"/>
</dbReference>
<evidence type="ECO:0000313" key="2">
    <source>
        <dbReference type="Proteomes" id="UP000094527"/>
    </source>
</evidence>
<keyword evidence="2" id="KW-1185">Reference proteome</keyword>
<gene>
    <name evidence="1" type="ORF">Ocin01_18955</name>
</gene>